<protein>
    <submittedName>
        <fullName evidence="1">Uncharacterized protein</fullName>
    </submittedName>
</protein>
<evidence type="ECO:0000313" key="2">
    <source>
        <dbReference type="Proteomes" id="UP000499080"/>
    </source>
</evidence>
<name>A0A4Y2VZ64_ARAVE</name>
<organism evidence="1 2">
    <name type="scientific">Araneus ventricosus</name>
    <name type="common">Orbweaver spider</name>
    <name type="synonym">Epeira ventricosa</name>
    <dbReference type="NCBI Taxonomy" id="182803"/>
    <lineage>
        <taxon>Eukaryota</taxon>
        <taxon>Metazoa</taxon>
        <taxon>Ecdysozoa</taxon>
        <taxon>Arthropoda</taxon>
        <taxon>Chelicerata</taxon>
        <taxon>Arachnida</taxon>
        <taxon>Araneae</taxon>
        <taxon>Araneomorphae</taxon>
        <taxon>Entelegynae</taxon>
        <taxon>Araneoidea</taxon>
        <taxon>Araneidae</taxon>
        <taxon>Araneus</taxon>
    </lineage>
</organism>
<reference evidence="1 2" key="1">
    <citation type="journal article" date="2019" name="Sci. Rep.">
        <title>Orb-weaving spider Araneus ventricosus genome elucidates the spidroin gene catalogue.</title>
        <authorList>
            <person name="Kono N."/>
            <person name="Nakamura H."/>
            <person name="Ohtoshi R."/>
            <person name="Moran D.A.P."/>
            <person name="Shinohara A."/>
            <person name="Yoshida Y."/>
            <person name="Fujiwara M."/>
            <person name="Mori M."/>
            <person name="Tomita M."/>
            <person name="Arakawa K."/>
        </authorList>
    </citation>
    <scope>NUCLEOTIDE SEQUENCE [LARGE SCALE GENOMIC DNA]</scope>
</reference>
<proteinExistence type="predicted"/>
<comment type="caution">
    <text evidence="1">The sequence shown here is derived from an EMBL/GenBank/DDBJ whole genome shotgun (WGS) entry which is preliminary data.</text>
</comment>
<gene>
    <name evidence="1" type="ORF">AVEN_191713_1</name>
</gene>
<feature type="non-terminal residue" evidence="1">
    <location>
        <position position="1"/>
    </location>
</feature>
<accession>A0A4Y2VZ64</accession>
<keyword evidence="2" id="KW-1185">Reference proteome</keyword>
<dbReference type="EMBL" id="BGPR01052334">
    <property type="protein sequence ID" value="GBO29180.1"/>
    <property type="molecule type" value="Genomic_DNA"/>
</dbReference>
<evidence type="ECO:0000313" key="1">
    <source>
        <dbReference type="EMBL" id="GBO29180.1"/>
    </source>
</evidence>
<dbReference type="Proteomes" id="UP000499080">
    <property type="component" value="Unassembled WGS sequence"/>
</dbReference>
<sequence>ALYSTHEGKNVPNLEAVGRRRALYSTHEGKNVPNLVPVGRRCALYSTHEGKNVPNLVAVGRRCASYNFSNYFYTHLISCITKFIDDIQSINIDKYLEYRQRYT</sequence>
<dbReference type="AlphaFoldDB" id="A0A4Y2VZ64"/>